<keyword evidence="2" id="KW-0732">Signal</keyword>
<keyword evidence="1" id="KW-0808">Transferase</keyword>
<accession>A0AAD6U5G8</accession>
<dbReference type="Proteomes" id="UP001222325">
    <property type="component" value="Unassembled WGS sequence"/>
</dbReference>
<dbReference type="GO" id="GO:0005794">
    <property type="term" value="C:Golgi apparatus"/>
    <property type="evidence" value="ECO:0007669"/>
    <property type="project" value="TreeGrafter"/>
</dbReference>
<sequence>MRRRTVLLLLALTIVFGASLLWPSPDDPVERYPPPRPYKAKVEPRPKIIVPPKEAKGVVPDGWRAFTPPNSYLLPPYDFEPTLAQRLPCVDQWLSRGKPCEMTEKGRIDAVWTWVNGSEPVLEDTREDAVAMVAATLKPMGSWQPPVLGSRQTHFRTHGEMINSMRSVFSSMPSEVVRKYILLTADVAAEDTAELRLGSVPTWMDTNHSTSLQILHHSDVFRVPRSSLPQIEVEGHGLEWRDRNVPSFNSLAIESQLANIPESAPTILYLNDDSFLLKSVSAADFDSPLYGPVFRIQFDLGVNSRAPGSIRMGVDKEGEWPALEYTNWLLDQRFGKRRRRYLHHVAKVLSAPTLREVAAIWADELATTGETRFRGQGPQVNLVFLTTWYTIEKHRESLLYSFIMLRADANADGVFSTAERQVLTMGLAPEIPVALREDGSLHYVELNLHRAGLDPPKETVYEWLSYDGYPLIKTVRTDAGAHCTMDVDACFAPGTARDVFTRVAFEQPECGDCLIAHLISRSGSEGLSAFLPPPGAPRTPSAPKLPLAKRWQDVDFSAGMGREFAVDNIQRYTYVAGSSPMQFLSLRRPWDTTYLPNKTSPVAFLAVNDDLRDLRDIEQSEPPIRKWYADRWGQVRAWWEKRVD</sequence>
<protein>
    <recommendedName>
        <fullName evidence="7">Stealth protein CR3 conserved region 3 domain-containing protein</fullName>
    </recommendedName>
</protein>
<evidence type="ECO:0000313" key="6">
    <source>
        <dbReference type="Proteomes" id="UP001222325"/>
    </source>
</evidence>
<evidence type="ECO:0000256" key="1">
    <source>
        <dbReference type="ARBA" id="ARBA00022679"/>
    </source>
</evidence>
<feature type="chain" id="PRO_5041980964" description="Stealth protein CR3 conserved region 3 domain-containing protein" evidence="2">
    <location>
        <begin position="18"/>
        <end position="644"/>
    </location>
</feature>
<evidence type="ECO:0000256" key="2">
    <source>
        <dbReference type="SAM" id="SignalP"/>
    </source>
</evidence>
<dbReference type="EMBL" id="JARJCN010000032">
    <property type="protein sequence ID" value="KAJ7086180.1"/>
    <property type="molecule type" value="Genomic_DNA"/>
</dbReference>
<reference evidence="5" key="1">
    <citation type="submission" date="2023-03" db="EMBL/GenBank/DDBJ databases">
        <title>Massive genome expansion in bonnet fungi (Mycena s.s.) driven by repeated elements and novel gene families across ecological guilds.</title>
        <authorList>
            <consortium name="Lawrence Berkeley National Laboratory"/>
            <person name="Harder C.B."/>
            <person name="Miyauchi S."/>
            <person name="Viragh M."/>
            <person name="Kuo A."/>
            <person name="Thoen E."/>
            <person name="Andreopoulos B."/>
            <person name="Lu D."/>
            <person name="Skrede I."/>
            <person name="Drula E."/>
            <person name="Henrissat B."/>
            <person name="Morin E."/>
            <person name="Kohler A."/>
            <person name="Barry K."/>
            <person name="LaButti K."/>
            <person name="Morin E."/>
            <person name="Salamov A."/>
            <person name="Lipzen A."/>
            <person name="Mereny Z."/>
            <person name="Hegedus B."/>
            <person name="Baldrian P."/>
            <person name="Stursova M."/>
            <person name="Weitz H."/>
            <person name="Taylor A."/>
            <person name="Grigoriev I.V."/>
            <person name="Nagy L.G."/>
            <person name="Martin F."/>
            <person name="Kauserud H."/>
        </authorList>
    </citation>
    <scope>NUCLEOTIDE SEQUENCE</scope>
    <source>
        <strain evidence="5">CBHHK173m</strain>
    </source>
</reference>
<keyword evidence="6" id="KW-1185">Reference proteome</keyword>
<dbReference type="InterPro" id="IPR047141">
    <property type="entry name" value="Stealth"/>
</dbReference>
<dbReference type="Pfam" id="PF17102">
    <property type="entry name" value="Stealth_CR3"/>
    <property type="match status" value="1"/>
</dbReference>
<evidence type="ECO:0008006" key="7">
    <source>
        <dbReference type="Google" id="ProtNLM"/>
    </source>
</evidence>
<dbReference type="Pfam" id="PF17101">
    <property type="entry name" value="Stealth_CR1"/>
    <property type="match status" value="1"/>
</dbReference>
<feature type="signal peptide" evidence="2">
    <location>
        <begin position="1"/>
        <end position="17"/>
    </location>
</feature>
<dbReference type="GO" id="GO:0003976">
    <property type="term" value="F:UDP-N-acetylglucosamine-lysosomal-enzyme N-acetylglucosaminephosphotransferase activity"/>
    <property type="evidence" value="ECO:0007669"/>
    <property type="project" value="TreeGrafter"/>
</dbReference>
<dbReference type="InterPro" id="IPR031358">
    <property type="entry name" value="Stealth_CR1"/>
</dbReference>
<dbReference type="GO" id="GO:0046835">
    <property type="term" value="P:carbohydrate phosphorylation"/>
    <property type="evidence" value="ECO:0007669"/>
    <property type="project" value="TreeGrafter"/>
</dbReference>
<organism evidence="5 6">
    <name type="scientific">Mycena belliarum</name>
    <dbReference type="NCBI Taxonomy" id="1033014"/>
    <lineage>
        <taxon>Eukaryota</taxon>
        <taxon>Fungi</taxon>
        <taxon>Dikarya</taxon>
        <taxon>Basidiomycota</taxon>
        <taxon>Agaricomycotina</taxon>
        <taxon>Agaricomycetes</taxon>
        <taxon>Agaricomycetidae</taxon>
        <taxon>Agaricales</taxon>
        <taxon>Marasmiineae</taxon>
        <taxon>Mycenaceae</taxon>
        <taxon>Mycena</taxon>
    </lineage>
</organism>
<feature type="domain" description="Stealth protein CR1 conserved region 1" evidence="3">
    <location>
        <begin position="107"/>
        <end position="128"/>
    </location>
</feature>
<dbReference type="PANTHER" id="PTHR24045">
    <property type="match status" value="1"/>
</dbReference>
<dbReference type="InterPro" id="IPR031357">
    <property type="entry name" value="Stealth_CR3"/>
</dbReference>
<comment type="caution">
    <text evidence="5">The sequence shown here is derived from an EMBL/GenBank/DDBJ whole genome shotgun (WGS) entry which is preliminary data.</text>
</comment>
<dbReference type="AlphaFoldDB" id="A0AAD6U5G8"/>
<evidence type="ECO:0000313" key="5">
    <source>
        <dbReference type="EMBL" id="KAJ7086180.1"/>
    </source>
</evidence>
<gene>
    <name evidence="5" type="ORF">B0H15DRAFT_361823</name>
</gene>
<dbReference type="PANTHER" id="PTHR24045:SF0">
    <property type="entry name" value="N-ACETYLGLUCOSAMINE-1-PHOSPHOTRANSFERASE SUBUNITS ALPHA_BETA"/>
    <property type="match status" value="1"/>
</dbReference>
<proteinExistence type="predicted"/>
<feature type="domain" description="Stealth protein CR3 conserved region 3" evidence="4">
    <location>
        <begin position="343"/>
        <end position="392"/>
    </location>
</feature>
<name>A0AAD6U5G8_9AGAR</name>
<evidence type="ECO:0000259" key="3">
    <source>
        <dbReference type="Pfam" id="PF17101"/>
    </source>
</evidence>
<evidence type="ECO:0000259" key="4">
    <source>
        <dbReference type="Pfam" id="PF17102"/>
    </source>
</evidence>